<dbReference type="Pfam" id="PF03062">
    <property type="entry name" value="MBOAT"/>
    <property type="match status" value="1"/>
</dbReference>
<comment type="similarity">
    <text evidence="2 7">Belongs to the membrane-bound acyltransferase family.</text>
</comment>
<dbReference type="Proteomes" id="UP000183918">
    <property type="component" value="Unassembled WGS sequence"/>
</dbReference>
<dbReference type="PIRSF" id="PIRSF500217">
    <property type="entry name" value="AlgI"/>
    <property type="match status" value="1"/>
</dbReference>
<reference evidence="9 10" key="1">
    <citation type="submission" date="2016-10" db="EMBL/GenBank/DDBJ databases">
        <authorList>
            <person name="de Groot N.N."/>
        </authorList>
    </citation>
    <scope>NUCLEOTIDE SEQUENCE [LARGE SCALE GENOMIC DNA]</scope>
    <source>
        <strain evidence="9 10">DSM 14045</strain>
    </source>
</reference>
<name>A0A1H3F3V2_9FIRM</name>
<keyword evidence="4 8" id="KW-0812">Transmembrane</keyword>
<dbReference type="GO" id="GO:0042121">
    <property type="term" value="P:alginic acid biosynthetic process"/>
    <property type="evidence" value="ECO:0007669"/>
    <property type="project" value="InterPro"/>
</dbReference>
<dbReference type="RefSeq" id="WP_074715047.1">
    <property type="nucleotide sequence ID" value="NZ_FNPG01000004.1"/>
</dbReference>
<evidence type="ECO:0000256" key="5">
    <source>
        <dbReference type="ARBA" id="ARBA00022989"/>
    </source>
</evidence>
<dbReference type="InterPro" id="IPR004299">
    <property type="entry name" value="MBOAT_fam"/>
</dbReference>
<keyword evidence="7 9" id="KW-0808">Transferase</keyword>
<dbReference type="InterPro" id="IPR024194">
    <property type="entry name" value="Ac/AlaTfrase_AlgI/DltB"/>
</dbReference>
<dbReference type="PANTHER" id="PTHR13285:SF18">
    <property type="entry name" value="PROTEIN-CYSTEINE N-PALMITOYLTRANSFERASE RASP"/>
    <property type="match status" value="1"/>
</dbReference>
<dbReference type="GO" id="GO:0005886">
    <property type="term" value="C:plasma membrane"/>
    <property type="evidence" value="ECO:0007669"/>
    <property type="project" value="UniProtKB-SubCell"/>
</dbReference>
<evidence type="ECO:0000256" key="2">
    <source>
        <dbReference type="ARBA" id="ARBA00010323"/>
    </source>
</evidence>
<evidence type="ECO:0000313" key="10">
    <source>
        <dbReference type="Proteomes" id="UP000183918"/>
    </source>
</evidence>
<feature type="transmembrane region" description="Helical" evidence="8">
    <location>
        <begin position="417"/>
        <end position="435"/>
    </location>
</feature>
<feature type="transmembrane region" description="Helical" evidence="8">
    <location>
        <begin position="229"/>
        <end position="250"/>
    </location>
</feature>
<dbReference type="PANTHER" id="PTHR13285">
    <property type="entry name" value="ACYLTRANSFERASE"/>
    <property type="match status" value="1"/>
</dbReference>
<accession>A0A1H3F3V2</accession>
<feature type="transmembrane region" description="Helical" evidence="8">
    <location>
        <begin position="7"/>
        <end position="29"/>
    </location>
</feature>
<feature type="transmembrane region" description="Helical" evidence="8">
    <location>
        <begin position="367"/>
        <end position="385"/>
    </location>
</feature>
<keyword evidence="7" id="KW-0012">Acyltransferase</keyword>
<feature type="transmembrane region" description="Helical" evidence="8">
    <location>
        <begin position="82"/>
        <end position="101"/>
    </location>
</feature>
<protein>
    <submittedName>
        <fullName evidence="9">Alginate O-acetyltransferase complex protein AlgI</fullName>
    </submittedName>
</protein>
<feature type="transmembrane region" description="Helical" evidence="8">
    <location>
        <begin position="113"/>
        <end position="133"/>
    </location>
</feature>
<feature type="transmembrane region" description="Helical" evidence="8">
    <location>
        <begin position="49"/>
        <end position="70"/>
    </location>
</feature>
<proteinExistence type="inferred from homology"/>
<keyword evidence="6 7" id="KW-0472">Membrane</keyword>
<dbReference type="InterPro" id="IPR051085">
    <property type="entry name" value="MB_O-acyltransferase"/>
</dbReference>
<dbReference type="GO" id="GO:0016746">
    <property type="term" value="F:acyltransferase activity"/>
    <property type="evidence" value="ECO:0007669"/>
    <property type="project" value="UniProtKB-KW"/>
</dbReference>
<evidence type="ECO:0000256" key="4">
    <source>
        <dbReference type="ARBA" id="ARBA00022692"/>
    </source>
</evidence>
<keyword evidence="3 7" id="KW-1003">Cell membrane</keyword>
<dbReference type="AlphaFoldDB" id="A0A1H3F3V2"/>
<dbReference type="OrthoDB" id="9805788at2"/>
<dbReference type="STRING" id="1122142.SAMN02910414_00131"/>
<organism evidence="9 10">
    <name type="scientific">Lachnobacterium bovis DSM 14045</name>
    <dbReference type="NCBI Taxonomy" id="1122142"/>
    <lineage>
        <taxon>Bacteria</taxon>
        <taxon>Bacillati</taxon>
        <taxon>Bacillota</taxon>
        <taxon>Clostridia</taxon>
        <taxon>Lachnospirales</taxon>
        <taxon>Lachnospiraceae</taxon>
        <taxon>Lachnobacterium</taxon>
    </lineage>
</organism>
<dbReference type="EMBL" id="FNPG01000004">
    <property type="protein sequence ID" value="SDX85703.1"/>
    <property type="molecule type" value="Genomic_DNA"/>
</dbReference>
<evidence type="ECO:0000256" key="3">
    <source>
        <dbReference type="ARBA" id="ARBA00022475"/>
    </source>
</evidence>
<evidence type="ECO:0000256" key="6">
    <source>
        <dbReference type="ARBA" id="ARBA00023136"/>
    </source>
</evidence>
<dbReference type="PIRSF" id="PIRSF016636">
    <property type="entry name" value="AlgI_DltB"/>
    <property type="match status" value="1"/>
</dbReference>
<evidence type="ECO:0000256" key="7">
    <source>
        <dbReference type="PIRNR" id="PIRNR016636"/>
    </source>
</evidence>
<comment type="subcellular location">
    <subcellularLocation>
        <location evidence="1">Cell membrane</location>
        <topology evidence="1">Multi-pass membrane protein</topology>
    </subcellularLocation>
</comment>
<sequence length="484" mass="55796">MNFSSLTFLLYFLPISLLIYIMLGFSIKLQNLWLLLVSFAFYAWGEPKYFVLFLVSIVINFVFGLVIDRYNINDADKKKAKAFLILGIMFNLLILGTFKYLDLIISQVNTLSHHNFGTVFNFVIPIGISFCTLRNISYLVDVYRNDGTVQHNPINFGLYTAFFPQIFAGPIIKYKDVEEFLKNRNFKKSNLAEGTWRFSIGLIKKVLIADHISIIVDNIYRLTQTGRGLYSVSSTMAWIGAISFILQVYYDFSGYSDMAIGLGKMFGFDIKENFNYPLVAKSFNDFWKRWYISLGEWFKDYVFIPLCGDKPKNADVIVKSIFTTWFLIGLWHGESFTFIAWALFNAILIVIEKVVNFEEWKISKFIKIIYVDVLCILLGVIYRSGSLATAREYFLNMFLANKNPFISNTPIMIIKEYYMFFIPAFIFATPVASIIKDKVEKTDSVIAIILYKVFSMILLMLGMVLVISTLTRGKVNPFIFARLG</sequence>
<evidence type="ECO:0000313" key="9">
    <source>
        <dbReference type="EMBL" id="SDX85703.1"/>
    </source>
</evidence>
<keyword evidence="5 8" id="KW-1133">Transmembrane helix</keyword>
<dbReference type="InterPro" id="IPR028362">
    <property type="entry name" value="AlgI"/>
</dbReference>
<gene>
    <name evidence="9" type="ORF">SAMN02910414_00131</name>
</gene>
<evidence type="ECO:0000256" key="8">
    <source>
        <dbReference type="SAM" id="Phobius"/>
    </source>
</evidence>
<evidence type="ECO:0000256" key="1">
    <source>
        <dbReference type="ARBA" id="ARBA00004651"/>
    </source>
</evidence>
<keyword evidence="10" id="KW-1185">Reference proteome</keyword>
<feature type="transmembrane region" description="Helical" evidence="8">
    <location>
        <begin position="447"/>
        <end position="470"/>
    </location>
</feature>